<evidence type="ECO:0000256" key="1">
    <source>
        <dbReference type="SAM" id="MobiDB-lite"/>
    </source>
</evidence>
<dbReference type="InterPro" id="IPR043519">
    <property type="entry name" value="NT_sf"/>
</dbReference>
<dbReference type="Proteomes" id="UP001347796">
    <property type="component" value="Unassembled WGS sequence"/>
</dbReference>
<dbReference type="SUPFAM" id="SSF81631">
    <property type="entry name" value="PAP/OAS1 substrate-binding domain"/>
    <property type="match status" value="1"/>
</dbReference>
<dbReference type="Gene3D" id="1.10.1410.10">
    <property type="match status" value="1"/>
</dbReference>
<comment type="caution">
    <text evidence="3">The sequence shown here is derived from an EMBL/GenBank/DDBJ whole genome shotgun (WGS) entry which is preliminary data.</text>
</comment>
<dbReference type="EMBL" id="JAZGQO010000007">
    <property type="protein sequence ID" value="KAK6181665.1"/>
    <property type="molecule type" value="Genomic_DNA"/>
</dbReference>
<reference evidence="3 4" key="1">
    <citation type="submission" date="2024-01" db="EMBL/GenBank/DDBJ databases">
        <title>The genome of the rayed Mediterranean limpet Patella caerulea (Linnaeus, 1758).</title>
        <authorList>
            <person name="Anh-Thu Weber A."/>
            <person name="Halstead-Nussloch G."/>
        </authorList>
    </citation>
    <scope>NUCLEOTIDE SEQUENCE [LARGE SCALE GENOMIC DNA]</scope>
    <source>
        <strain evidence="3">AATW-2023a</strain>
        <tissue evidence="3">Whole specimen</tissue>
    </source>
</reference>
<accession>A0AAN8Q3B3</accession>
<dbReference type="CDD" id="cd05402">
    <property type="entry name" value="NT_PAP_TUTase"/>
    <property type="match status" value="1"/>
</dbReference>
<dbReference type="SUPFAM" id="SSF81301">
    <property type="entry name" value="Nucleotidyltransferase"/>
    <property type="match status" value="1"/>
</dbReference>
<dbReference type="Pfam" id="PF22600">
    <property type="entry name" value="MTPAP-like_central"/>
    <property type="match status" value="1"/>
</dbReference>
<dbReference type="GO" id="GO:1990817">
    <property type="term" value="F:poly(A) RNA polymerase activity"/>
    <property type="evidence" value="ECO:0007669"/>
    <property type="project" value="TreeGrafter"/>
</dbReference>
<dbReference type="GO" id="GO:0031123">
    <property type="term" value="P:RNA 3'-end processing"/>
    <property type="evidence" value="ECO:0007669"/>
    <property type="project" value="TreeGrafter"/>
</dbReference>
<dbReference type="AlphaFoldDB" id="A0AAN8Q3B3"/>
<dbReference type="PANTHER" id="PTHR12271:SF133">
    <property type="entry name" value="POLY(A) RNA POLYMERASE, MITOCHONDRIAL"/>
    <property type="match status" value="1"/>
</dbReference>
<evidence type="ECO:0000313" key="4">
    <source>
        <dbReference type="Proteomes" id="UP001347796"/>
    </source>
</evidence>
<protein>
    <recommendedName>
        <fullName evidence="2">Poly(A) RNA polymerase mitochondrial-like central palm domain-containing protein</fullName>
    </recommendedName>
</protein>
<feature type="region of interest" description="Disordered" evidence="1">
    <location>
        <begin position="516"/>
        <end position="561"/>
    </location>
</feature>
<organism evidence="3 4">
    <name type="scientific">Patella caerulea</name>
    <name type="common">Rayed Mediterranean limpet</name>
    <dbReference type="NCBI Taxonomy" id="87958"/>
    <lineage>
        <taxon>Eukaryota</taxon>
        <taxon>Metazoa</taxon>
        <taxon>Spiralia</taxon>
        <taxon>Lophotrochozoa</taxon>
        <taxon>Mollusca</taxon>
        <taxon>Gastropoda</taxon>
        <taxon>Patellogastropoda</taxon>
        <taxon>Patelloidea</taxon>
        <taxon>Patellidae</taxon>
        <taxon>Patella</taxon>
    </lineage>
</organism>
<dbReference type="InterPro" id="IPR054708">
    <property type="entry name" value="MTPAP-like_central"/>
</dbReference>
<evidence type="ECO:0000313" key="3">
    <source>
        <dbReference type="EMBL" id="KAK6181665.1"/>
    </source>
</evidence>
<evidence type="ECO:0000259" key="2">
    <source>
        <dbReference type="Pfam" id="PF22600"/>
    </source>
</evidence>
<gene>
    <name evidence="3" type="ORF">SNE40_009476</name>
</gene>
<proteinExistence type="predicted"/>
<feature type="compositionally biased region" description="Polar residues" evidence="1">
    <location>
        <begin position="535"/>
        <end position="561"/>
    </location>
</feature>
<feature type="domain" description="Poly(A) RNA polymerase mitochondrial-like central palm" evidence="2">
    <location>
        <begin position="175"/>
        <end position="317"/>
    </location>
</feature>
<keyword evidence="4" id="KW-1185">Reference proteome</keyword>
<sequence>MAAPMVRMLRRRIINISAINNHSRYVSSGEQIWGSNQDQKKSPTKVISYRMFMNKRQNEASRSVLVKINNKHNAETVCRQLKDVGGVSNAFLYKNILLVEFEKQDSVKKVLSNLGIAPPPSNPTTLPLESRLLMSTDRDSNSKLYMRKGVNIQHEQNHQKLDAQKLNEFKSVSEQMEFLHSTQKLSEFGLRFGFFASSVIEEFLSPTFYRCKIEPFGSCVNGFGSQTSDLDLGIYTVSRKKKSGFNVEFMHSNEYNLGRIHKLLREFLPFLSNLYYVRHARVPIIKCNLGLMDVTCDLSDSNLSGSKMSELLYLYSQLDPRAPPLASIIKVWAYHQGVTKSGPGSWPSNFMLLMMVIFFLQSKSTLPSISTIAAALGKKNNVSPVNLSFSLTNIERFVSNDNRHQTLEELLVEFFEFYLKFDFKSKGFSLITGEQLDNVNNSAMYIENPFVTGHNIATNVKLRNLMIMKDRMESSLKDLKSLDMGIIPLVCGETNVKNRTKENVLNMASLYTVVSETDSENSDSNNLTDEMYTDKVTNMDTNTSDESNLTSDINTPTTESNLTKDQLLERNSV</sequence>
<dbReference type="Gene3D" id="3.30.460.10">
    <property type="entry name" value="Beta Polymerase, domain 2"/>
    <property type="match status" value="1"/>
</dbReference>
<dbReference type="PANTHER" id="PTHR12271">
    <property type="entry name" value="POLY A POLYMERASE CID PAP -RELATED"/>
    <property type="match status" value="1"/>
</dbReference>
<name>A0AAN8Q3B3_PATCE</name>